<sequence>LASIGEDELSDNPILAAYIRRHREGLPEDELLAAIEKNQVKAEETTEEIISNEEASAVEVEEMLKVTESTDELANQAKSETSQDSEEISEPTIESVETAPVSEEAVIEDSHISEIDKALSLISQFEEKAESEKTVESVEVVEEVEVAEQVEPVIVREEPIDEVTSDIILNESEVESKSEATVSDQPIPSLKKNRKKLIYTLTAAGLIAVASGGWMYYDAQQKAEAARQEQLRIDSELTEAKAQLLDFYLADDHEFVKPDKTLAMLKETQKKLEPYRSEEAYTEIDPIVQDLYTKLTKIESLNSYFTAPIIVGNQLVKDVHIKDESPIVIENISGEGAFTTLFNEALQYGKIEVQKVTSAKLAVEDISRFYQDEKLDKALTRKDFDMAKKQVDELFDISTKETLQNQLKPIEKALATREEQEKEAARIAAEKKAEEERQAALQQQYSASEILSPNTPTNRNNQPIISSRQSDINDVNNPAWVWAPGVYDHVIDTLMSRGNIVAGRFYVVPARIENGEGYYHLYATNASKSDTYLVTINAKTGYFKGNGG</sequence>
<feature type="coiled-coil region" evidence="1">
    <location>
        <begin position="410"/>
        <end position="444"/>
    </location>
</feature>
<comment type="caution">
    <text evidence="5">The sequence shown here is derived from an EMBL/GenBank/DDBJ whole genome shotgun (WGS) entry which is preliminary data.</text>
</comment>
<proteinExistence type="predicted"/>
<feature type="domain" description="MapZ extracellular" evidence="3">
    <location>
        <begin position="220"/>
        <end position="346"/>
    </location>
</feature>
<evidence type="ECO:0000256" key="2">
    <source>
        <dbReference type="SAM" id="MobiDB-lite"/>
    </source>
</evidence>
<dbReference type="Proteomes" id="UP000824063">
    <property type="component" value="Unassembled WGS sequence"/>
</dbReference>
<name>A0A9D2F7Q2_9ENTE</name>
<feature type="compositionally biased region" description="Polar residues" evidence="2">
    <location>
        <begin position="72"/>
        <end position="82"/>
    </location>
</feature>
<keyword evidence="1" id="KW-0175">Coiled coil</keyword>
<dbReference type="Pfam" id="PF18041">
    <property type="entry name" value="MapZ_EC1"/>
    <property type="match status" value="1"/>
</dbReference>
<dbReference type="InterPro" id="IPR041295">
    <property type="entry name" value="MapZ_EC1"/>
</dbReference>
<evidence type="ECO:0000259" key="4">
    <source>
        <dbReference type="Pfam" id="PF18708"/>
    </source>
</evidence>
<evidence type="ECO:0000256" key="1">
    <source>
        <dbReference type="SAM" id="Coils"/>
    </source>
</evidence>
<organism evidence="5 6">
    <name type="scientific">Candidatus Enterococcus avicola</name>
    <dbReference type="NCBI Taxonomy" id="2838561"/>
    <lineage>
        <taxon>Bacteria</taxon>
        <taxon>Bacillati</taxon>
        <taxon>Bacillota</taxon>
        <taxon>Bacilli</taxon>
        <taxon>Lactobacillales</taxon>
        <taxon>Enterococcaceae</taxon>
        <taxon>Enterococcus</taxon>
    </lineage>
</organism>
<gene>
    <name evidence="5" type="ORF">IAA20_06035</name>
</gene>
<evidence type="ECO:0000259" key="3">
    <source>
        <dbReference type="Pfam" id="PF18041"/>
    </source>
</evidence>
<feature type="domain" description="MapZ extracellular C-terminal" evidence="4">
    <location>
        <begin position="463"/>
        <end position="546"/>
    </location>
</feature>
<feature type="region of interest" description="Disordered" evidence="2">
    <location>
        <begin position="451"/>
        <end position="470"/>
    </location>
</feature>
<evidence type="ECO:0000313" key="6">
    <source>
        <dbReference type="Proteomes" id="UP000824063"/>
    </source>
</evidence>
<accession>A0A9D2F7Q2</accession>
<dbReference type="InterPro" id="IPR040532">
    <property type="entry name" value="MapZ_C2"/>
</dbReference>
<reference evidence="5" key="1">
    <citation type="journal article" date="2021" name="PeerJ">
        <title>Extensive microbial diversity within the chicken gut microbiome revealed by metagenomics and culture.</title>
        <authorList>
            <person name="Gilroy R."/>
            <person name="Ravi A."/>
            <person name="Getino M."/>
            <person name="Pursley I."/>
            <person name="Horton D.L."/>
            <person name="Alikhan N.F."/>
            <person name="Baker D."/>
            <person name="Gharbi K."/>
            <person name="Hall N."/>
            <person name="Watson M."/>
            <person name="Adriaenssens E.M."/>
            <person name="Foster-Nyarko E."/>
            <person name="Jarju S."/>
            <person name="Secka A."/>
            <person name="Antonio M."/>
            <person name="Oren A."/>
            <person name="Chaudhuri R.R."/>
            <person name="La Ragione R."/>
            <person name="Hildebrand F."/>
            <person name="Pallen M.J."/>
        </authorList>
    </citation>
    <scope>NUCLEOTIDE SEQUENCE</scope>
    <source>
        <strain evidence="5">CHK172-16539</strain>
    </source>
</reference>
<protein>
    <submittedName>
        <fullName evidence="5">Uncharacterized protein</fullName>
    </submittedName>
</protein>
<reference evidence="5" key="2">
    <citation type="submission" date="2021-04" db="EMBL/GenBank/DDBJ databases">
        <authorList>
            <person name="Gilroy R."/>
        </authorList>
    </citation>
    <scope>NUCLEOTIDE SEQUENCE</scope>
    <source>
        <strain evidence="5">CHK172-16539</strain>
    </source>
</reference>
<evidence type="ECO:0000313" key="5">
    <source>
        <dbReference type="EMBL" id="HIZ53482.1"/>
    </source>
</evidence>
<dbReference type="Pfam" id="PF18708">
    <property type="entry name" value="MapZ_C2"/>
    <property type="match status" value="1"/>
</dbReference>
<dbReference type="EMBL" id="DXBN01000136">
    <property type="protein sequence ID" value="HIZ53482.1"/>
    <property type="molecule type" value="Genomic_DNA"/>
</dbReference>
<feature type="non-terminal residue" evidence="5">
    <location>
        <position position="1"/>
    </location>
</feature>
<dbReference type="AlphaFoldDB" id="A0A9D2F7Q2"/>
<feature type="region of interest" description="Disordered" evidence="2">
    <location>
        <begin position="68"/>
        <end position="98"/>
    </location>
</feature>